<reference evidence="1" key="1">
    <citation type="submission" date="2021-02" db="EMBL/GenBank/DDBJ databases">
        <authorList>
            <person name="Dougan E. K."/>
            <person name="Rhodes N."/>
            <person name="Thang M."/>
            <person name="Chan C."/>
        </authorList>
    </citation>
    <scope>NUCLEOTIDE SEQUENCE</scope>
</reference>
<dbReference type="SUPFAM" id="SSF52777">
    <property type="entry name" value="CoA-dependent acyltransferases"/>
    <property type="match status" value="1"/>
</dbReference>
<accession>A0A812LQV5</accession>
<feature type="non-terminal residue" evidence="1">
    <location>
        <position position="1"/>
    </location>
</feature>
<dbReference type="Gene3D" id="3.30.559.30">
    <property type="entry name" value="Nonribosomal peptide synthetase, condensation domain"/>
    <property type="match status" value="1"/>
</dbReference>
<comment type="caution">
    <text evidence="1">The sequence shown here is derived from an EMBL/GenBank/DDBJ whole genome shotgun (WGS) entry which is preliminary data.</text>
</comment>
<sequence length="65" mass="7139">DVGKFEAESYNLSLPSSANCFELARKYGLEHGASQFQVLLAAYYWALHVATGKSDLVVSTSFHGR</sequence>
<gene>
    <name evidence="1" type="primary">grsB</name>
    <name evidence="1" type="ORF">SNAT2548_LOCUS12311</name>
</gene>
<protein>
    <submittedName>
        <fullName evidence="1">GrsB protein</fullName>
    </submittedName>
</protein>
<dbReference type="AlphaFoldDB" id="A0A812LQV5"/>
<dbReference type="Proteomes" id="UP000604046">
    <property type="component" value="Unassembled WGS sequence"/>
</dbReference>
<keyword evidence="2" id="KW-1185">Reference proteome</keyword>
<evidence type="ECO:0000313" key="2">
    <source>
        <dbReference type="Proteomes" id="UP000604046"/>
    </source>
</evidence>
<dbReference type="EMBL" id="CAJNDS010001171">
    <property type="protein sequence ID" value="CAE7250530.1"/>
    <property type="molecule type" value="Genomic_DNA"/>
</dbReference>
<name>A0A812LQV5_9DINO</name>
<evidence type="ECO:0000313" key="1">
    <source>
        <dbReference type="EMBL" id="CAE7250530.1"/>
    </source>
</evidence>
<proteinExistence type="predicted"/>
<feature type="non-terminal residue" evidence="1">
    <location>
        <position position="65"/>
    </location>
</feature>
<organism evidence="1 2">
    <name type="scientific">Symbiodinium natans</name>
    <dbReference type="NCBI Taxonomy" id="878477"/>
    <lineage>
        <taxon>Eukaryota</taxon>
        <taxon>Sar</taxon>
        <taxon>Alveolata</taxon>
        <taxon>Dinophyceae</taxon>
        <taxon>Suessiales</taxon>
        <taxon>Symbiodiniaceae</taxon>
        <taxon>Symbiodinium</taxon>
    </lineage>
</organism>